<feature type="region of interest" description="Disordered" evidence="1">
    <location>
        <begin position="45"/>
        <end position="75"/>
    </location>
</feature>
<comment type="caution">
    <text evidence="2">The sequence shown here is derived from an EMBL/GenBank/DDBJ whole genome shotgun (WGS) entry which is preliminary data.</text>
</comment>
<evidence type="ECO:0000313" key="3">
    <source>
        <dbReference type="Proteomes" id="UP000299102"/>
    </source>
</evidence>
<sequence>MGGDALQHLDILLSGNRGVEGVRSRQLNSGKQNLVLWHGSKWRRDTEETESIHRQTTLATSKRQQLQQPTKQQDH</sequence>
<gene>
    <name evidence="2" type="ORF">EVAR_101726_1</name>
</gene>
<proteinExistence type="predicted"/>
<name>A0A4C1T2G6_EUMVA</name>
<organism evidence="2 3">
    <name type="scientific">Eumeta variegata</name>
    <name type="common">Bagworm moth</name>
    <name type="synonym">Eumeta japonica</name>
    <dbReference type="NCBI Taxonomy" id="151549"/>
    <lineage>
        <taxon>Eukaryota</taxon>
        <taxon>Metazoa</taxon>
        <taxon>Ecdysozoa</taxon>
        <taxon>Arthropoda</taxon>
        <taxon>Hexapoda</taxon>
        <taxon>Insecta</taxon>
        <taxon>Pterygota</taxon>
        <taxon>Neoptera</taxon>
        <taxon>Endopterygota</taxon>
        <taxon>Lepidoptera</taxon>
        <taxon>Glossata</taxon>
        <taxon>Ditrysia</taxon>
        <taxon>Tineoidea</taxon>
        <taxon>Psychidae</taxon>
        <taxon>Oiketicinae</taxon>
        <taxon>Eumeta</taxon>
    </lineage>
</organism>
<accession>A0A4C1T2G6</accession>
<feature type="compositionally biased region" description="Low complexity" evidence="1">
    <location>
        <begin position="64"/>
        <end position="75"/>
    </location>
</feature>
<keyword evidence="3" id="KW-1185">Reference proteome</keyword>
<evidence type="ECO:0000256" key="1">
    <source>
        <dbReference type="SAM" id="MobiDB-lite"/>
    </source>
</evidence>
<dbReference type="Proteomes" id="UP000299102">
    <property type="component" value="Unassembled WGS sequence"/>
</dbReference>
<reference evidence="2 3" key="1">
    <citation type="journal article" date="2019" name="Commun. Biol.">
        <title>The bagworm genome reveals a unique fibroin gene that provides high tensile strength.</title>
        <authorList>
            <person name="Kono N."/>
            <person name="Nakamura H."/>
            <person name="Ohtoshi R."/>
            <person name="Tomita M."/>
            <person name="Numata K."/>
            <person name="Arakawa K."/>
        </authorList>
    </citation>
    <scope>NUCLEOTIDE SEQUENCE [LARGE SCALE GENOMIC DNA]</scope>
</reference>
<protein>
    <submittedName>
        <fullName evidence="2">Uncharacterized protein</fullName>
    </submittedName>
</protein>
<dbReference type="EMBL" id="BGZK01008274">
    <property type="protein sequence ID" value="GBP07740.1"/>
    <property type="molecule type" value="Genomic_DNA"/>
</dbReference>
<dbReference type="AlphaFoldDB" id="A0A4C1T2G6"/>
<evidence type="ECO:0000313" key="2">
    <source>
        <dbReference type="EMBL" id="GBP07740.1"/>
    </source>
</evidence>
<feature type="compositionally biased region" description="Polar residues" evidence="1">
    <location>
        <begin position="54"/>
        <end position="63"/>
    </location>
</feature>